<keyword evidence="5" id="KW-0804">Transcription</keyword>
<reference evidence="9" key="2">
    <citation type="journal article" date="2023" name="IMA Fungus">
        <title>Comparative genomic study of the Penicillium genus elucidates a diverse pangenome and 15 lateral gene transfer events.</title>
        <authorList>
            <person name="Petersen C."/>
            <person name="Sorensen T."/>
            <person name="Nielsen M.R."/>
            <person name="Sondergaard T.E."/>
            <person name="Sorensen J.L."/>
            <person name="Fitzpatrick D.A."/>
            <person name="Frisvad J.C."/>
            <person name="Nielsen K.L."/>
        </authorList>
    </citation>
    <scope>NUCLEOTIDE SEQUENCE</scope>
    <source>
        <strain evidence="9">IBT 30069</strain>
    </source>
</reference>
<dbReference type="InterPro" id="IPR051711">
    <property type="entry name" value="Stress_Response_Reg"/>
</dbReference>
<dbReference type="Proteomes" id="UP001149165">
    <property type="component" value="Unassembled WGS sequence"/>
</dbReference>
<dbReference type="AlphaFoldDB" id="A0A9W9FVT4"/>
<dbReference type="GO" id="GO:0045944">
    <property type="term" value="P:positive regulation of transcription by RNA polymerase II"/>
    <property type="evidence" value="ECO:0007669"/>
    <property type="project" value="TreeGrafter"/>
</dbReference>
<dbReference type="GO" id="GO:0006351">
    <property type="term" value="P:DNA-templated transcription"/>
    <property type="evidence" value="ECO:0007669"/>
    <property type="project" value="InterPro"/>
</dbReference>
<dbReference type="GO" id="GO:0008270">
    <property type="term" value="F:zinc ion binding"/>
    <property type="evidence" value="ECO:0007669"/>
    <property type="project" value="InterPro"/>
</dbReference>
<keyword evidence="6" id="KW-0539">Nucleus</keyword>
<dbReference type="PANTHER" id="PTHR47540">
    <property type="entry name" value="THIAMINE REPRESSIBLE GENES REGULATORY PROTEIN THI5"/>
    <property type="match status" value="1"/>
</dbReference>
<evidence type="ECO:0000256" key="7">
    <source>
        <dbReference type="SAM" id="MobiDB-lite"/>
    </source>
</evidence>
<keyword evidence="4" id="KW-0238">DNA-binding</keyword>
<gene>
    <name evidence="9" type="ORF">N7456_004006</name>
</gene>
<evidence type="ECO:0000256" key="4">
    <source>
        <dbReference type="ARBA" id="ARBA00023125"/>
    </source>
</evidence>
<dbReference type="OrthoDB" id="6486656at2759"/>
<keyword evidence="2" id="KW-0862">Zinc</keyword>
<dbReference type="EMBL" id="JAPQKH010000003">
    <property type="protein sequence ID" value="KAJ5107331.1"/>
    <property type="molecule type" value="Genomic_DNA"/>
</dbReference>
<evidence type="ECO:0000256" key="1">
    <source>
        <dbReference type="ARBA" id="ARBA00004123"/>
    </source>
</evidence>
<dbReference type="SMART" id="SM00906">
    <property type="entry name" value="Fungal_trans"/>
    <property type="match status" value="1"/>
</dbReference>
<sequence length="413" mass="46713">MEASTTSHVAPPFPQGLSSLKNDAQKETSHSKETQQPSLVPQGVPIAADPYARLYRSVNEGDIEFQGFSSDRTFILGIKRQLGFWEDDMEHKRLPNVSVLSLFDTSSGTPPVDASLPPKTTAAKLVEAALNGQIIFSVVHRPSFNSLFNLVYSLDESDYSTHERRFLPLLYAVMACGSLFADLEDFDEEKDMLSLGYRYYEKSKRLQDIADCKDLISLQAIFFKISFLLVTSRVFTCYTYTSTAISIALRMGLHRAFPNPPDLISCETGKRLFWALWILGNDVAITCGLPLIFDRSSIDQEFPVEVSDIYIEQQRIGQQPHNEVCYIVASNMYRRLHIIIQDVTRQIYADKRFSQVQTGGGMNYSLNMETLKSMESSLTSWVVEIPAHFTLGNDFESSQVTMYDPLATYKRMN</sequence>
<feature type="domain" description="Xylanolytic transcriptional activator regulatory" evidence="8">
    <location>
        <begin position="237"/>
        <end position="309"/>
    </location>
</feature>
<protein>
    <recommendedName>
        <fullName evidence="8">Xylanolytic transcriptional activator regulatory domain-containing protein</fullName>
    </recommendedName>
</protein>
<comment type="subcellular location">
    <subcellularLocation>
        <location evidence="1">Nucleus</location>
    </subcellularLocation>
</comment>
<evidence type="ECO:0000256" key="6">
    <source>
        <dbReference type="ARBA" id="ARBA00023242"/>
    </source>
</evidence>
<evidence type="ECO:0000313" key="9">
    <source>
        <dbReference type="EMBL" id="KAJ5107331.1"/>
    </source>
</evidence>
<comment type="caution">
    <text evidence="9">The sequence shown here is derived from an EMBL/GenBank/DDBJ whole genome shotgun (WGS) entry which is preliminary data.</text>
</comment>
<evidence type="ECO:0000313" key="10">
    <source>
        <dbReference type="Proteomes" id="UP001149165"/>
    </source>
</evidence>
<keyword evidence="3" id="KW-0805">Transcription regulation</keyword>
<dbReference type="CDD" id="cd12148">
    <property type="entry name" value="fungal_TF_MHR"/>
    <property type="match status" value="1"/>
</dbReference>
<reference evidence="9" key="1">
    <citation type="submission" date="2022-11" db="EMBL/GenBank/DDBJ databases">
        <authorList>
            <person name="Petersen C."/>
        </authorList>
    </citation>
    <scope>NUCLEOTIDE SEQUENCE</scope>
    <source>
        <strain evidence="9">IBT 30069</strain>
    </source>
</reference>
<proteinExistence type="predicted"/>
<keyword evidence="10" id="KW-1185">Reference proteome</keyword>
<accession>A0A9W9FVT4</accession>
<dbReference type="InterPro" id="IPR007219">
    <property type="entry name" value="XnlR_reg_dom"/>
</dbReference>
<evidence type="ECO:0000259" key="8">
    <source>
        <dbReference type="SMART" id="SM00906"/>
    </source>
</evidence>
<feature type="region of interest" description="Disordered" evidence="7">
    <location>
        <begin position="1"/>
        <end position="43"/>
    </location>
</feature>
<dbReference type="PANTHER" id="PTHR47540:SF1">
    <property type="entry name" value="ACTIVATOR OF STRESS GENES 1-RELATED"/>
    <property type="match status" value="1"/>
</dbReference>
<evidence type="ECO:0000256" key="3">
    <source>
        <dbReference type="ARBA" id="ARBA00023015"/>
    </source>
</evidence>
<feature type="compositionally biased region" description="Basic and acidic residues" evidence="7">
    <location>
        <begin position="23"/>
        <end position="33"/>
    </location>
</feature>
<dbReference type="GO" id="GO:0005634">
    <property type="term" value="C:nucleus"/>
    <property type="evidence" value="ECO:0007669"/>
    <property type="project" value="UniProtKB-SubCell"/>
</dbReference>
<organism evidence="9 10">
    <name type="scientific">Penicillium angulare</name>
    <dbReference type="NCBI Taxonomy" id="116970"/>
    <lineage>
        <taxon>Eukaryota</taxon>
        <taxon>Fungi</taxon>
        <taxon>Dikarya</taxon>
        <taxon>Ascomycota</taxon>
        <taxon>Pezizomycotina</taxon>
        <taxon>Eurotiomycetes</taxon>
        <taxon>Eurotiomycetidae</taxon>
        <taxon>Eurotiales</taxon>
        <taxon>Aspergillaceae</taxon>
        <taxon>Penicillium</taxon>
    </lineage>
</organism>
<dbReference type="GO" id="GO:0043565">
    <property type="term" value="F:sequence-specific DNA binding"/>
    <property type="evidence" value="ECO:0007669"/>
    <property type="project" value="TreeGrafter"/>
</dbReference>
<evidence type="ECO:0000256" key="2">
    <source>
        <dbReference type="ARBA" id="ARBA00022833"/>
    </source>
</evidence>
<dbReference type="Pfam" id="PF04082">
    <property type="entry name" value="Fungal_trans"/>
    <property type="match status" value="1"/>
</dbReference>
<name>A0A9W9FVT4_9EURO</name>
<evidence type="ECO:0000256" key="5">
    <source>
        <dbReference type="ARBA" id="ARBA00023163"/>
    </source>
</evidence>